<gene>
    <name evidence="2" type="ORF">TRV_04871</name>
</gene>
<evidence type="ECO:0000313" key="3">
    <source>
        <dbReference type="Proteomes" id="UP000008383"/>
    </source>
</evidence>
<dbReference type="RefSeq" id="XP_003021006.1">
    <property type="nucleotide sequence ID" value="XM_003020960.1"/>
</dbReference>
<dbReference type="HOGENOM" id="CLU_2322048_0_0_1"/>
<proteinExistence type="predicted"/>
<protein>
    <submittedName>
        <fullName evidence="2">Uncharacterized protein</fullName>
    </submittedName>
</protein>
<feature type="region of interest" description="Disordered" evidence="1">
    <location>
        <begin position="70"/>
        <end position="99"/>
    </location>
</feature>
<evidence type="ECO:0000313" key="2">
    <source>
        <dbReference type="EMBL" id="EFE40388.1"/>
    </source>
</evidence>
<evidence type="ECO:0000256" key="1">
    <source>
        <dbReference type="SAM" id="MobiDB-lite"/>
    </source>
</evidence>
<dbReference type="Proteomes" id="UP000008383">
    <property type="component" value="Unassembled WGS sequence"/>
</dbReference>
<dbReference type="EMBL" id="ACYE01000248">
    <property type="protein sequence ID" value="EFE40388.1"/>
    <property type="molecule type" value="Genomic_DNA"/>
</dbReference>
<accession>D4DCL6</accession>
<dbReference type="AlphaFoldDB" id="D4DCL6"/>
<dbReference type="KEGG" id="tve:TRV_04871"/>
<comment type="caution">
    <text evidence="2">The sequence shown here is derived from an EMBL/GenBank/DDBJ whole genome shotgun (WGS) entry which is preliminary data.</text>
</comment>
<reference evidence="3" key="1">
    <citation type="journal article" date="2011" name="Genome Biol.">
        <title>Comparative and functional genomics provide insights into the pathogenicity of dermatophytic fungi.</title>
        <authorList>
            <person name="Burmester A."/>
            <person name="Shelest E."/>
            <person name="Gloeckner G."/>
            <person name="Heddergott C."/>
            <person name="Schindler S."/>
            <person name="Staib P."/>
            <person name="Heidel A."/>
            <person name="Felder M."/>
            <person name="Petzold A."/>
            <person name="Szafranski K."/>
            <person name="Feuermann M."/>
            <person name="Pedruzzi I."/>
            <person name="Priebe S."/>
            <person name="Groth M."/>
            <person name="Winkler R."/>
            <person name="Li W."/>
            <person name="Kniemeyer O."/>
            <person name="Schroeckh V."/>
            <person name="Hertweck C."/>
            <person name="Hube B."/>
            <person name="White T.C."/>
            <person name="Platzer M."/>
            <person name="Guthke R."/>
            <person name="Heitman J."/>
            <person name="Woestemeyer J."/>
            <person name="Zipfel P.F."/>
            <person name="Monod M."/>
            <person name="Brakhage A.A."/>
        </authorList>
    </citation>
    <scope>NUCLEOTIDE SEQUENCE [LARGE SCALE GENOMIC DNA]</scope>
    <source>
        <strain evidence="3">HKI 0517</strain>
    </source>
</reference>
<dbReference type="GeneID" id="9577858"/>
<organism evidence="2 3">
    <name type="scientific">Trichophyton verrucosum (strain HKI 0517)</name>
    <dbReference type="NCBI Taxonomy" id="663202"/>
    <lineage>
        <taxon>Eukaryota</taxon>
        <taxon>Fungi</taxon>
        <taxon>Dikarya</taxon>
        <taxon>Ascomycota</taxon>
        <taxon>Pezizomycotina</taxon>
        <taxon>Eurotiomycetes</taxon>
        <taxon>Eurotiomycetidae</taxon>
        <taxon>Onygenales</taxon>
        <taxon>Arthrodermataceae</taxon>
        <taxon>Trichophyton</taxon>
    </lineage>
</organism>
<keyword evidence="3" id="KW-1185">Reference proteome</keyword>
<name>D4DCL6_TRIVH</name>
<sequence length="99" mass="11158">MDKSSEIATQLRSSKAGLRALVSWPDSPRRRAFKKREEPYIKQALEKKFYRNPFFPHAYFSPSEAAEGHEAEVRSLTLSHGENGLNPKATSCPPAFAVH</sequence>